<reference evidence="1 2" key="1">
    <citation type="journal article" date="2016" name="Antonie Van Leeuwenhoek">
        <title>Dongia soli sp. nov., isolated from soil from Dokdo, Korea.</title>
        <authorList>
            <person name="Kim D.U."/>
            <person name="Lee H."/>
            <person name="Kim H."/>
            <person name="Kim S.G."/>
            <person name="Ka J.O."/>
        </authorList>
    </citation>
    <scope>NUCLEOTIDE SEQUENCE [LARGE SCALE GENOMIC DNA]</scope>
    <source>
        <strain evidence="1 2">D78</strain>
    </source>
</reference>
<gene>
    <name evidence="1" type="ORF">SMD27_09050</name>
</gene>
<evidence type="ECO:0000313" key="2">
    <source>
        <dbReference type="Proteomes" id="UP001279642"/>
    </source>
</evidence>
<dbReference type="EMBL" id="JAXCLW010000002">
    <property type="protein sequence ID" value="MDY0882990.1"/>
    <property type="molecule type" value="Genomic_DNA"/>
</dbReference>
<evidence type="ECO:0000313" key="1">
    <source>
        <dbReference type="EMBL" id="MDY0882990.1"/>
    </source>
</evidence>
<comment type="caution">
    <text evidence="1">The sequence shown here is derived from an EMBL/GenBank/DDBJ whole genome shotgun (WGS) entry which is preliminary data.</text>
</comment>
<proteinExistence type="predicted"/>
<sequence length="104" mass="11678">MQKWLFPRYGAGVVVVNQRTILRRWQVADVTVGENFTVYVANTGATQAIAKIQRFWNHIGNHHAGQNARKIRRINFAAAGYDPIIVFFAGPAVEHGSQVFCIKP</sequence>
<name>A0ABU5EAH2_9PROT</name>
<keyword evidence="2" id="KW-1185">Reference proteome</keyword>
<organism evidence="1 2">
    <name type="scientific">Dongia soli</name>
    <dbReference type="NCBI Taxonomy" id="600628"/>
    <lineage>
        <taxon>Bacteria</taxon>
        <taxon>Pseudomonadati</taxon>
        <taxon>Pseudomonadota</taxon>
        <taxon>Alphaproteobacteria</taxon>
        <taxon>Rhodospirillales</taxon>
        <taxon>Dongiaceae</taxon>
        <taxon>Dongia</taxon>
    </lineage>
</organism>
<protein>
    <submittedName>
        <fullName evidence="1">Uncharacterized protein</fullName>
    </submittedName>
</protein>
<accession>A0ABU5EAH2</accession>
<dbReference type="Proteomes" id="UP001279642">
    <property type="component" value="Unassembled WGS sequence"/>
</dbReference>